<reference evidence="1 2" key="1">
    <citation type="submission" date="2024-01" db="EMBL/GenBank/DDBJ databases">
        <authorList>
            <person name="Allen C."/>
            <person name="Tagirdzhanova G."/>
        </authorList>
    </citation>
    <scope>NUCLEOTIDE SEQUENCE [LARGE SCALE GENOMIC DNA]</scope>
</reference>
<name>A0ABP0BE27_9PEZI</name>
<evidence type="ECO:0008006" key="3">
    <source>
        <dbReference type="Google" id="ProtNLM"/>
    </source>
</evidence>
<gene>
    <name evidence="1" type="ORF">SCUCBS95973_003247</name>
</gene>
<keyword evidence="2" id="KW-1185">Reference proteome</keyword>
<dbReference type="PANTHER" id="PTHR39214:SF1">
    <property type="entry name" value="MICROBODY (PEROXISOME) BIOGENESIS PROTEIN PEROXIN 8 (EUROFUNG)"/>
    <property type="match status" value="1"/>
</dbReference>
<evidence type="ECO:0000313" key="2">
    <source>
        <dbReference type="Proteomes" id="UP001642405"/>
    </source>
</evidence>
<evidence type="ECO:0000313" key="1">
    <source>
        <dbReference type="EMBL" id="CAK7217740.1"/>
    </source>
</evidence>
<sequence length="791" mass="83500">MSTERLLKTTLALYHDSHPPQQQQQQQQQQTADRVFGGTTSLLTNLTNPLNVTLLTSHFLTAPAIWGPLSTSARSLSSPEAAAQTCFRIISVFNTAGIHVRRHELEENAAHRVGLAGSAAYRLGVKEDRRPGSEDWARAVAQGADAKSPRWRHLLVLVGVLLGLEGSDRQALSRSRRAALEQGVVAAANLALAESAGPSPSPTALRQHHPHSNNDDAELCRYAVVMGLNYAFPLLSEHARVGLQGDLLLPAIVDVLAGPFGFDGGRILDAIATDPLVTRTPSPPLTTSSAGGVLQWPEASASFQYLRRRETQQAVSIVASAGPLAAMAAFAVERAASPQAALHALDGLLALADAAGARWANARVLHMPPTVPDAASLLMSGETAHTTWPLLWQHLKKILYAAAVVLQAIVGRSLLDRVLASDAVAPSMAAKALRVLHGLDFVASRDSAGHFQAYQFAYLASIDILARYPPAAAGFLALLLALRPTTNHSGGGDDSLRLAADLFYLNIAEHFAAVLPSEACDRLLIQPALPYVTPPPPASTTGPSNYYQPSPRMVEVFEAAHSATLSVLSCPYNAAIAAALGPMYAEALFASFPGRISARQFRLAFKTLIQILSPPFPVYATHPDLAETLLEMVRYKAVGASPHPLPLSPSEEEAAAALGGGGAAPPLGDGAVSEQSALVLTLIDALPFLALPVLEEWMTTAAEAVWTILDYNSQGLPVLRQAAQRRFWEVLGSGEMDVERAAIGVAWWGNGGGGELVMTGHRGGVLAGVQRGVAGPAFMSGALSGPAPSKL</sequence>
<dbReference type="PANTHER" id="PTHR39214">
    <property type="entry name" value="MICROBODY (PEROXISOME) BIOGENESIS PROTEIN PEROXIN 8 (EUROFUNG)"/>
    <property type="match status" value="1"/>
</dbReference>
<protein>
    <recommendedName>
        <fullName evidence="3">Peroxin 8</fullName>
    </recommendedName>
</protein>
<dbReference type="Pfam" id="PF26001">
    <property type="entry name" value="Pex8"/>
    <property type="match status" value="1"/>
</dbReference>
<dbReference type="EMBL" id="CAWUHB010000014">
    <property type="protein sequence ID" value="CAK7217740.1"/>
    <property type="molecule type" value="Genomic_DNA"/>
</dbReference>
<comment type="caution">
    <text evidence="1">The sequence shown here is derived from an EMBL/GenBank/DDBJ whole genome shotgun (WGS) entry which is preliminary data.</text>
</comment>
<dbReference type="Proteomes" id="UP001642405">
    <property type="component" value="Unassembled WGS sequence"/>
</dbReference>
<proteinExistence type="predicted"/>
<accession>A0ABP0BE27</accession>
<organism evidence="1 2">
    <name type="scientific">Sporothrix curviconia</name>
    <dbReference type="NCBI Taxonomy" id="1260050"/>
    <lineage>
        <taxon>Eukaryota</taxon>
        <taxon>Fungi</taxon>
        <taxon>Dikarya</taxon>
        <taxon>Ascomycota</taxon>
        <taxon>Pezizomycotina</taxon>
        <taxon>Sordariomycetes</taxon>
        <taxon>Sordariomycetidae</taxon>
        <taxon>Ophiostomatales</taxon>
        <taxon>Ophiostomataceae</taxon>
        <taxon>Sporothrix</taxon>
    </lineage>
</organism>
<dbReference type="InterPro" id="IPR055334">
    <property type="entry name" value="PEX8-like"/>
</dbReference>